<evidence type="ECO:0000256" key="1">
    <source>
        <dbReference type="SAM" id="SignalP"/>
    </source>
</evidence>
<dbReference type="OrthoDB" id="197869at2"/>
<reference evidence="2 3" key="1">
    <citation type="submission" date="2016-02" db="EMBL/GenBank/DDBJ databases">
        <authorList>
            <person name="Wen L."/>
            <person name="He K."/>
            <person name="Yang H."/>
        </authorList>
    </citation>
    <scope>NUCLEOTIDE SEQUENCE [LARGE SCALE GENOMIC DNA]</scope>
    <source>
        <strain evidence="2 3">TSA40</strain>
    </source>
</reference>
<dbReference type="AlphaFoldDB" id="A0A254T8K2"/>
<protein>
    <recommendedName>
        <fullName evidence="4">Porin domain-containing protein</fullName>
    </recommendedName>
</protein>
<gene>
    <name evidence="2" type="ORF">AYR66_05250</name>
</gene>
<organism evidence="2 3">
    <name type="scientific">Noviherbaspirillum denitrificans</name>
    <dbReference type="NCBI Taxonomy" id="1968433"/>
    <lineage>
        <taxon>Bacteria</taxon>
        <taxon>Pseudomonadati</taxon>
        <taxon>Pseudomonadota</taxon>
        <taxon>Betaproteobacteria</taxon>
        <taxon>Burkholderiales</taxon>
        <taxon>Oxalobacteraceae</taxon>
        <taxon>Noviherbaspirillum</taxon>
    </lineage>
</organism>
<evidence type="ECO:0000313" key="3">
    <source>
        <dbReference type="Proteomes" id="UP000197535"/>
    </source>
</evidence>
<accession>A0A254T8K2</accession>
<evidence type="ECO:0000313" key="2">
    <source>
        <dbReference type="EMBL" id="OWW18980.1"/>
    </source>
</evidence>
<dbReference type="InterPro" id="IPR023614">
    <property type="entry name" value="Porin_dom_sf"/>
</dbReference>
<dbReference type="Proteomes" id="UP000197535">
    <property type="component" value="Unassembled WGS sequence"/>
</dbReference>
<name>A0A254T8K2_9BURK</name>
<dbReference type="RefSeq" id="WP_088705904.1">
    <property type="nucleotide sequence ID" value="NZ_LSTO01000001.1"/>
</dbReference>
<comment type="caution">
    <text evidence="2">The sequence shown here is derived from an EMBL/GenBank/DDBJ whole genome shotgun (WGS) entry which is preliminary data.</text>
</comment>
<proteinExistence type="predicted"/>
<dbReference type="SUPFAM" id="SSF56935">
    <property type="entry name" value="Porins"/>
    <property type="match status" value="1"/>
</dbReference>
<dbReference type="Gene3D" id="2.40.160.10">
    <property type="entry name" value="Porin"/>
    <property type="match status" value="1"/>
</dbReference>
<keyword evidence="3" id="KW-1185">Reference proteome</keyword>
<dbReference type="EMBL" id="LSTO01000001">
    <property type="protein sequence ID" value="OWW18980.1"/>
    <property type="molecule type" value="Genomic_DNA"/>
</dbReference>
<sequence length="383" mass="43539">MQQHSRSIKSALKPLCALLLAGAATSGMAQDFQLSGFATLAAGKVLSGSRDTPLFSYPCPCFIADYGHGALYGPRWSMKQESKVGVQGTYNITPDLSATAQVVARGVDGVKGYLEWAYLSYDATPSWTLQVGRKRLPIYYYSDFQDVGYAYTWLRPPTDIYGWEVVNYNGVNALYRGDWGGWAVKSNWFAGREDTRDNLMQRIYTDVPQDVTWKNIMGADLVLNRDWLTLRFNYIRNNVQVWDKAGGVRTQVVGDPSTGRNHERQTIYGATANIDYKNWLVRSEYSIFDRSSYSYKSKAYMFGVGHRFGNWTPMFTLTEYKERNEFDPDAVQRDRGRSLTLRYEIDHSSAVKFQLDQFFDRSGPGLDYVGNSKAISVSYDMVF</sequence>
<keyword evidence="1" id="KW-0732">Signal</keyword>
<feature type="chain" id="PRO_5012377642" description="Porin domain-containing protein" evidence="1">
    <location>
        <begin position="30"/>
        <end position="383"/>
    </location>
</feature>
<feature type="signal peptide" evidence="1">
    <location>
        <begin position="1"/>
        <end position="29"/>
    </location>
</feature>
<evidence type="ECO:0008006" key="4">
    <source>
        <dbReference type="Google" id="ProtNLM"/>
    </source>
</evidence>